<dbReference type="Pfam" id="PF10601">
    <property type="entry name" value="zf-LITAF-like"/>
    <property type="match status" value="1"/>
</dbReference>
<dbReference type="SMART" id="SM00714">
    <property type="entry name" value="LITAF"/>
    <property type="match status" value="1"/>
</dbReference>
<evidence type="ECO:0000256" key="3">
    <source>
        <dbReference type="ARBA" id="ARBA00022723"/>
    </source>
</evidence>
<evidence type="ECO:0000256" key="1">
    <source>
        <dbReference type="ARBA" id="ARBA00004170"/>
    </source>
</evidence>
<evidence type="ECO:0000256" key="2">
    <source>
        <dbReference type="ARBA" id="ARBA00005975"/>
    </source>
</evidence>
<accession>A0AAN7BSC1</accession>
<keyword evidence="4" id="KW-0862">Zinc</keyword>
<sequence>MSQPQDINAAATTASAPPPAYTPNEKPLPETTPQQQDVSPAAASTSAASPAPVQVPQQAHITSEQPKPLPVLPGNPTQQNMLPVEASIATPLNMLSDQPQWIDCPFCQRRTKTRVQKEGTPMQIIAGALCCLFCICLTCVPCIAGWFEEIHYFCSGCNNKVAMRPDSGPLQIYAPGGVVVQQAVVHAVVPGPVPVQKSS</sequence>
<reference evidence="9" key="1">
    <citation type="journal article" date="2023" name="Mol. Phylogenet. Evol.">
        <title>Genome-scale phylogeny and comparative genomics of the fungal order Sordariales.</title>
        <authorList>
            <person name="Hensen N."/>
            <person name="Bonometti L."/>
            <person name="Westerberg I."/>
            <person name="Brannstrom I.O."/>
            <person name="Guillou S."/>
            <person name="Cros-Aarteil S."/>
            <person name="Calhoun S."/>
            <person name="Haridas S."/>
            <person name="Kuo A."/>
            <person name="Mondo S."/>
            <person name="Pangilinan J."/>
            <person name="Riley R."/>
            <person name="LaButti K."/>
            <person name="Andreopoulos B."/>
            <person name="Lipzen A."/>
            <person name="Chen C."/>
            <person name="Yan M."/>
            <person name="Daum C."/>
            <person name="Ng V."/>
            <person name="Clum A."/>
            <person name="Steindorff A."/>
            <person name="Ohm R.A."/>
            <person name="Martin F."/>
            <person name="Silar P."/>
            <person name="Natvig D.O."/>
            <person name="Lalanne C."/>
            <person name="Gautier V."/>
            <person name="Ament-Velasquez S.L."/>
            <person name="Kruys A."/>
            <person name="Hutchinson M.I."/>
            <person name="Powell A.J."/>
            <person name="Barry K."/>
            <person name="Miller A.N."/>
            <person name="Grigoriev I.V."/>
            <person name="Debuchy R."/>
            <person name="Gladieux P."/>
            <person name="Hiltunen Thoren M."/>
            <person name="Johannesson H."/>
        </authorList>
    </citation>
    <scope>NUCLEOTIDE SEQUENCE</scope>
    <source>
        <strain evidence="9">CBS 990.96</strain>
    </source>
</reference>
<proteinExistence type="inferred from homology"/>
<dbReference type="InterPro" id="IPR006629">
    <property type="entry name" value="LITAF"/>
</dbReference>
<dbReference type="GO" id="GO:0008270">
    <property type="term" value="F:zinc ion binding"/>
    <property type="evidence" value="ECO:0007669"/>
    <property type="project" value="TreeGrafter"/>
</dbReference>
<protein>
    <recommendedName>
        <fullName evidence="8">LITAF domain-containing protein</fullName>
    </recommendedName>
</protein>
<evidence type="ECO:0000259" key="8">
    <source>
        <dbReference type="PROSITE" id="PS51837"/>
    </source>
</evidence>
<keyword evidence="7" id="KW-1133">Transmembrane helix</keyword>
<evidence type="ECO:0000313" key="10">
    <source>
        <dbReference type="Proteomes" id="UP001301958"/>
    </source>
</evidence>
<keyword evidence="5 7" id="KW-0472">Membrane</keyword>
<comment type="caution">
    <text evidence="9">The sequence shown here is derived from an EMBL/GenBank/DDBJ whole genome shotgun (WGS) entry which is preliminary data.</text>
</comment>
<comment type="subcellular location">
    <subcellularLocation>
        <location evidence="1">Membrane</location>
        <topology evidence="1">Peripheral membrane protein</topology>
    </subcellularLocation>
</comment>
<dbReference type="EMBL" id="MU865316">
    <property type="protein sequence ID" value="KAK4228629.1"/>
    <property type="molecule type" value="Genomic_DNA"/>
</dbReference>
<dbReference type="PROSITE" id="PS51837">
    <property type="entry name" value="LITAF"/>
    <property type="match status" value="1"/>
</dbReference>
<keyword evidence="10" id="KW-1185">Reference proteome</keyword>
<evidence type="ECO:0000313" key="9">
    <source>
        <dbReference type="EMBL" id="KAK4228629.1"/>
    </source>
</evidence>
<feature type="domain" description="LITAF" evidence="8">
    <location>
        <begin position="84"/>
        <end position="166"/>
    </location>
</feature>
<gene>
    <name evidence="9" type="ORF">QBC38DRAFT_474424</name>
</gene>
<name>A0AAN7BSC1_9PEZI</name>
<organism evidence="9 10">
    <name type="scientific">Podospora fimiseda</name>
    <dbReference type="NCBI Taxonomy" id="252190"/>
    <lineage>
        <taxon>Eukaryota</taxon>
        <taxon>Fungi</taxon>
        <taxon>Dikarya</taxon>
        <taxon>Ascomycota</taxon>
        <taxon>Pezizomycotina</taxon>
        <taxon>Sordariomycetes</taxon>
        <taxon>Sordariomycetidae</taxon>
        <taxon>Sordariales</taxon>
        <taxon>Podosporaceae</taxon>
        <taxon>Podospora</taxon>
    </lineage>
</organism>
<keyword evidence="3" id="KW-0479">Metal-binding</keyword>
<evidence type="ECO:0000256" key="7">
    <source>
        <dbReference type="SAM" id="Phobius"/>
    </source>
</evidence>
<dbReference type="Proteomes" id="UP001301958">
    <property type="component" value="Unassembled WGS sequence"/>
</dbReference>
<dbReference type="AlphaFoldDB" id="A0AAN7BSC1"/>
<dbReference type="InterPro" id="IPR037519">
    <property type="entry name" value="LITAF_fam"/>
</dbReference>
<comment type="similarity">
    <text evidence="2">Belongs to the CDIP1/LITAF family.</text>
</comment>
<dbReference type="PANTHER" id="PTHR23292">
    <property type="entry name" value="LIPOPOLYSACCHARIDE-INDUCED TUMOR NECROSIS FACTOR-ALPHA FACTOR"/>
    <property type="match status" value="1"/>
</dbReference>
<dbReference type="PANTHER" id="PTHR23292:SF6">
    <property type="entry name" value="FI16602P1-RELATED"/>
    <property type="match status" value="1"/>
</dbReference>
<reference evidence="9" key="2">
    <citation type="submission" date="2023-05" db="EMBL/GenBank/DDBJ databases">
        <authorList>
            <consortium name="Lawrence Berkeley National Laboratory"/>
            <person name="Steindorff A."/>
            <person name="Hensen N."/>
            <person name="Bonometti L."/>
            <person name="Westerberg I."/>
            <person name="Brannstrom I.O."/>
            <person name="Guillou S."/>
            <person name="Cros-Aarteil S."/>
            <person name="Calhoun S."/>
            <person name="Haridas S."/>
            <person name="Kuo A."/>
            <person name="Mondo S."/>
            <person name="Pangilinan J."/>
            <person name="Riley R."/>
            <person name="Labutti K."/>
            <person name="Andreopoulos B."/>
            <person name="Lipzen A."/>
            <person name="Chen C."/>
            <person name="Yanf M."/>
            <person name="Daum C."/>
            <person name="Ng V."/>
            <person name="Clum A."/>
            <person name="Ohm R."/>
            <person name="Martin F."/>
            <person name="Silar P."/>
            <person name="Natvig D."/>
            <person name="Lalanne C."/>
            <person name="Gautier V."/>
            <person name="Ament-Velasquez S.L."/>
            <person name="Kruys A."/>
            <person name="Hutchinson M.I."/>
            <person name="Powell A.J."/>
            <person name="Barry K."/>
            <person name="Miller A.N."/>
            <person name="Grigoriev I.V."/>
            <person name="Debuchy R."/>
            <person name="Gladieux P."/>
            <person name="Thoren M.H."/>
            <person name="Johannesson H."/>
        </authorList>
    </citation>
    <scope>NUCLEOTIDE SEQUENCE</scope>
    <source>
        <strain evidence="9">CBS 990.96</strain>
    </source>
</reference>
<evidence type="ECO:0000256" key="5">
    <source>
        <dbReference type="ARBA" id="ARBA00023136"/>
    </source>
</evidence>
<feature type="transmembrane region" description="Helical" evidence="7">
    <location>
        <begin position="124"/>
        <end position="147"/>
    </location>
</feature>
<feature type="region of interest" description="Disordered" evidence="6">
    <location>
        <begin position="1"/>
        <end position="78"/>
    </location>
</feature>
<dbReference type="GO" id="GO:0016020">
    <property type="term" value="C:membrane"/>
    <property type="evidence" value="ECO:0007669"/>
    <property type="project" value="UniProtKB-SubCell"/>
</dbReference>
<evidence type="ECO:0000256" key="6">
    <source>
        <dbReference type="SAM" id="MobiDB-lite"/>
    </source>
</evidence>
<evidence type="ECO:0000256" key="4">
    <source>
        <dbReference type="ARBA" id="ARBA00022833"/>
    </source>
</evidence>
<keyword evidence="7" id="KW-0812">Transmembrane</keyword>
<feature type="compositionally biased region" description="Low complexity" evidence="6">
    <location>
        <begin position="38"/>
        <end position="59"/>
    </location>
</feature>